<organism evidence="1 2">
    <name type="scientific">Eumeta variegata</name>
    <name type="common">Bagworm moth</name>
    <name type="synonym">Eumeta japonica</name>
    <dbReference type="NCBI Taxonomy" id="151549"/>
    <lineage>
        <taxon>Eukaryota</taxon>
        <taxon>Metazoa</taxon>
        <taxon>Ecdysozoa</taxon>
        <taxon>Arthropoda</taxon>
        <taxon>Hexapoda</taxon>
        <taxon>Insecta</taxon>
        <taxon>Pterygota</taxon>
        <taxon>Neoptera</taxon>
        <taxon>Endopterygota</taxon>
        <taxon>Lepidoptera</taxon>
        <taxon>Glossata</taxon>
        <taxon>Ditrysia</taxon>
        <taxon>Tineoidea</taxon>
        <taxon>Psychidae</taxon>
        <taxon>Oiketicinae</taxon>
        <taxon>Eumeta</taxon>
    </lineage>
</organism>
<gene>
    <name evidence="1" type="ORF">EVAR_45304_1</name>
</gene>
<evidence type="ECO:0000313" key="1">
    <source>
        <dbReference type="EMBL" id="GBP64256.1"/>
    </source>
</evidence>
<proteinExistence type="predicted"/>
<reference evidence="1 2" key="1">
    <citation type="journal article" date="2019" name="Commun. Biol.">
        <title>The bagworm genome reveals a unique fibroin gene that provides high tensile strength.</title>
        <authorList>
            <person name="Kono N."/>
            <person name="Nakamura H."/>
            <person name="Ohtoshi R."/>
            <person name="Tomita M."/>
            <person name="Numata K."/>
            <person name="Arakawa K."/>
        </authorList>
    </citation>
    <scope>NUCLEOTIDE SEQUENCE [LARGE SCALE GENOMIC DNA]</scope>
</reference>
<accession>A0A4C1XJZ9</accession>
<sequence length="97" mass="11274">MSRHHPSPVDVDRGRLPLANWTVIETRIEKLFSRLRSSAIDCYATSLVTVKIIFVTERNTRRRRVYRTTSFRQRLRPSGHRIVNKILASFTSAAHVV</sequence>
<evidence type="ECO:0000313" key="2">
    <source>
        <dbReference type="Proteomes" id="UP000299102"/>
    </source>
</evidence>
<name>A0A4C1XJZ9_EUMVA</name>
<keyword evidence="2" id="KW-1185">Reference proteome</keyword>
<dbReference type="EMBL" id="BGZK01000893">
    <property type="protein sequence ID" value="GBP64256.1"/>
    <property type="molecule type" value="Genomic_DNA"/>
</dbReference>
<protein>
    <submittedName>
        <fullName evidence="1">Uncharacterized protein</fullName>
    </submittedName>
</protein>
<dbReference type="AlphaFoldDB" id="A0A4C1XJZ9"/>
<dbReference type="Proteomes" id="UP000299102">
    <property type="component" value="Unassembled WGS sequence"/>
</dbReference>
<comment type="caution">
    <text evidence="1">The sequence shown here is derived from an EMBL/GenBank/DDBJ whole genome shotgun (WGS) entry which is preliminary data.</text>
</comment>